<dbReference type="Proteomes" id="UP000267900">
    <property type="component" value="Chromosome"/>
</dbReference>
<dbReference type="GO" id="GO:0016787">
    <property type="term" value="F:hydrolase activity"/>
    <property type="evidence" value="ECO:0007669"/>
    <property type="project" value="UniProtKB-KW"/>
</dbReference>
<accession>A0A3Q9G0Z8</accession>
<name>A0A3Q9G0Z8_STRLT</name>
<sequence length="281" mass="30029">MIIDAHSHVHDPVANHIALLDEAGVDRAVLFPTRPHPERATDLAGLRREMAVLHRALEGSGNGADSFARAQQELAAALAAHPDRFIGFGSVRLDASPEDIAEAVARDVVDRGLHGIGELTPPPGGAATVEPVLRAAHDHGGLPVVVHGSAPTTEPDLHTLARLSARYPSVPLVVSQVGGQHWMTAIELVRDTPNMYLELSTANIVFALRLAIREIPERTLFGSDAPYGDPVLARAMVERVTPSGEVRERVLGATRLSCWDCEHPLPPVRMAGPVGGWRSDG</sequence>
<dbReference type="Gene3D" id="3.20.20.140">
    <property type="entry name" value="Metal-dependent hydrolases"/>
    <property type="match status" value="1"/>
</dbReference>
<reference evidence="2 3" key="1">
    <citation type="submission" date="2018-12" db="EMBL/GenBank/DDBJ databases">
        <title>The whole draft genome of Streptomyce luteoverticillatus CGMCC 15060.</title>
        <authorList>
            <person name="Feng Z."/>
            <person name="Chen G."/>
            <person name="Zhang J."/>
            <person name="Zhu H."/>
            <person name="Yu X."/>
            <person name="Zhang W."/>
            <person name="Zhang X."/>
        </authorList>
    </citation>
    <scope>NUCLEOTIDE SEQUENCE [LARGE SCALE GENOMIC DNA]</scope>
    <source>
        <strain evidence="2 3">CGMCC 15060</strain>
    </source>
</reference>
<dbReference type="AlphaFoldDB" id="A0A3Q9G0Z8"/>
<organism evidence="2 3">
    <name type="scientific">Streptomyces luteoverticillatus</name>
    <name type="common">Streptoverticillium luteoverticillatus</name>
    <dbReference type="NCBI Taxonomy" id="66425"/>
    <lineage>
        <taxon>Bacteria</taxon>
        <taxon>Bacillati</taxon>
        <taxon>Actinomycetota</taxon>
        <taxon>Actinomycetes</taxon>
        <taxon>Kitasatosporales</taxon>
        <taxon>Streptomycetaceae</taxon>
        <taxon>Streptomyces</taxon>
    </lineage>
</organism>
<keyword evidence="3" id="KW-1185">Reference proteome</keyword>
<dbReference type="RefSeq" id="WP_126917735.1">
    <property type="nucleotide sequence ID" value="NZ_CP034587.1"/>
</dbReference>
<evidence type="ECO:0000259" key="1">
    <source>
        <dbReference type="Pfam" id="PF04909"/>
    </source>
</evidence>
<dbReference type="InterPro" id="IPR032466">
    <property type="entry name" value="Metal_Hydrolase"/>
</dbReference>
<keyword evidence="2" id="KW-0378">Hydrolase</keyword>
<dbReference type="InterPro" id="IPR006680">
    <property type="entry name" value="Amidohydro-rel"/>
</dbReference>
<dbReference type="SUPFAM" id="SSF51556">
    <property type="entry name" value="Metallo-dependent hydrolases"/>
    <property type="match status" value="1"/>
</dbReference>
<protein>
    <submittedName>
        <fullName evidence="2">Metal-dependent hydrolase</fullName>
    </submittedName>
</protein>
<dbReference type="EMBL" id="CP034587">
    <property type="protein sequence ID" value="AZQ75233.1"/>
    <property type="molecule type" value="Genomic_DNA"/>
</dbReference>
<gene>
    <name evidence="2" type="ORF">EKH77_32470</name>
</gene>
<dbReference type="OrthoDB" id="1407586at2"/>
<evidence type="ECO:0000313" key="2">
    <source>
        <dbReference type="EMBL" id="AZQ75233.1"/>
    </source>
</evidence>
<dbReference type="Pfam" id="PF04909">
    <property type="entry name" value="Amidohydro_2"/>
    <property type="match status" value="1"/>
</dbReference>
<proteinExistence type="predicted"/>
<evidence type="ECO:0000313" key="3">
    <source>
        <dbReference type="Proteomes" id="UP000267900"/>
    </source>
</evidence>
<feature type="domain" description="Amidohydrolase-related" evidence="1">
    <location>
        <begin position="3"/>
        <end position="252"/>
    </location>
</feature>